<evidence type="ECO:0000313" key="2">
    <source>
        <dbReference type="EMBL" id="QHQ35927.1"/>
    </source>
</evidence>
<organism evidence="2 3">
    <name type="scientific">Algicella marina</name>
    <dbReference type="NCBI Taxonomy" id="2683284"/>
    <lineage>
        <taxon>Bacteria</taxon>
        <taxon>Pseudomonadati</taxon>
        <taxon>Pseudomonadota</taxon>
        <taxon>Alphaproteobacteria</taxon>
        <taxon>Rhodobacterales</taxon>
        <taxon>Paracoccaceae</taxon>
        <taxon>Algicella</taxon>
    </lineage>
</organism>
<evidence type="ECO:0000256" key="1">
    <source>
        <dbReference type="ARBA" id="ARBA00022970"/>
    </source>
</evidence>
<dbReference type="KEGG" id="amaq:GO499_12460"/>
<dbReference type="InterPro" id="IPR028082">
    <property type="entry name" value="Peripla_BP_I"/>
</dbReference>
<dbReference type="SUPFAM" id="SSF53822">
    <property type="entry name" value="Periplasmic binding protein-like I"/>
    <property type="match status" value="1"/>
</dbReference>
<proteinExistence type="predicted"/>
<keyword evidence="1" id="KW-0029">Amino-acid transport</keyword>
<evidence type="ECO:0000313" key="3">
    <source>
        <dbReference type="Proteomes" id="UP000464495"/>
    </source>
</evidence>
<dbReference type="PANTHER" id="PTHR30483">
    <property type="entry name" value="LEUCINE-SPECIFIC-BINDING PROTEIN"/>
    <property type="match status" value="1"/>
</dbReference>
<dbReference type="PANTHER" id="PTHR30483:SF6">
    <property type="entry name" value="PERIPLASMIC BINDING PROTEIN OF ABC TRANSPORTER FOR NATURAL AMINO ACIDS"/>
    <property type="match status" value="1"/>
</dbReference>
<dbReference type="InterPro" id="IPR051010">
    <property type="entry name" value="BCAA_transport"/>
</dbReference>
<dbReference type="Proteomes" id="UP000464495">
    <property type="component" value="Chromosome"/>
</dbReference>
<dbReference type="Gene3D" id="3.40.50.2300">
    <property type="match status" value="2"/>
</dbReference>
<dbReference type="EMBL" id="CP046620">
    <property type="protein sequence ID" value="QHQ35927.1"/>
    <property type="molecule type" value="Genomic_DNA"/>
</dbReference>
<dbReference type="GO" id="GO:0006865">
    <property type="term" value="P:amino acid transport"/>
    <property type="evidence" value="ECO:0007669"/>
    <property type="project" value="UniProtKB-KW"/>
</dbReference>
<reference evidence="2 3" key="1">
    <citation type="submission" date="2019-12" db="EMBL/GenBank/DDBJ databases">
        <title>Complete genome sequence of Algicella marina strain 9Alg 56(T) isolated from the red alga Tichocarpus crinitus.</title>
        <authorList>
            <person name="Kim S.-G."/>
            <person name="Nedashkovskaya O.I."/>
        </authorList>
    </citation>
    <scope>NUCLEOTIDE SEQUENCE [LARGE SCALE GENOMIC DNA]</scope>
    <source>
        <strain evidence="2 3">9Alg 56</strain>
    </source>
</reference>
<gene>
    <name evidence="2" type="ORF">GO499_12460</name>
</gene>
<dbReference type="CDD" id="cd06339">
    <property type="entry name" value="PBP1_YraM_LppC_lipoprotein-like"/>
    <property type="match status" value="1"/>
</dbReference>
<accession>A0A6P1T1R7</accession>
<keyword evidence="3" id="KW-1185">Reference proteome</keyword>
<dbReference type="AlphaFoldDB" id="A0A6P1T1R7"/>
<keyword evidence="1" id="KW-0813">Transport</keyword>
<sequence>MIPPFRLCLLSCARIILCAEIAGWLKPLPKGHNSMQKRNFVRLIAAVAGLAALSACTGPIAPQQGNAAPSGPVTVALLVPTGSADANQDQLGQSLVNAAELANRDLASLEITLKTYGTAGDQTTAASAANQAIAEGADIILGPLFGDTTTAVAPIAGAKALKILSFSNNPEIAGGNTYILGQTFENTARRVTSFAAGRGLNRLAIVHPSGLEGETARDAIRTAAAAAGSTIVTEGSYELSVEGITEAASGIATGIRGSGANAVMLTDGPTAGLPYITESLRGLGVRPAAAKFIGLQRWDISREAIGQPGLQGGWFAAPDPALLTAFEARYSAAYGTPPHPLSALAYDGMAAIGALLAEARAEGKGDPFSTDRLTKSAGFAGVNGVFRFLPDGRNERALAIIEVSLGDARPIDPAPRSFAPADGS</sequence>
<name>A0A6P1T1R7_9RHOB</name>
<protein>
    <submittedName>
        <fullName evidence="2">ABC transporter substrate-binding protein</fullName>
    </submittedName>
</protein>